<gene>
    <name evidence="1" type="ORF">CEP68_07810</name>
</gene>
<evidence type="ECO:0000313" key="1">
    <source>
        <dbReference type="EMBL" id="ASE39419.1"/>
    </source>
</evidence>
<organism evidence="1 2">
    <name type="scientific">Brevundimonas vesicularis</name>
    <name type="common">Pseudomonas vesicularis</name>
    <dbReference type="NCBI Taxonomy" id="41276"/>
    <lineage>
        <taxon>Bacteria</taxon>
        <taxon>Pseudomonadati</taxon>
        <taxon>Pseudomonadota</taxon>
        <taxon>Alphaproteobacteria</taxon>
        <taxon>Caulobacterales</taxon>
        <taxon>Caulobacteraceae</taxon>
        <taxon>Brevundimonas</taxon>
    </lineage>
</organism>
<name>A0A1Z3U818_BREVE</name>
<evidence type="ECO:0000313" key="2">
    <source>
        <dbReference type="Proteomes" id="UP000197050"/>
    </source>
</evidence>
<sequence length="78" mass="8320">MLGTDWLLVVSCGIKAVRGNQSLQLFPGGQAGAVSRSLQIQSISKHEHVAFNSLALVAVEVQLGLQDGKAKIGTWRFS</sequence>
<accession>A0A1Z3U818</accession>
<proteinExistence type="predicted"/>
<dbReference type="AlphaFoldDB" id="A0A1Z3U818"/>
<dbReference type="Proteomes" id="UP000197050">
    <property type="component" value="Chromosome"/>
</dbReference>
<reference evidence="2" key="1">
    <citation type="submission" date="2017-06" db="EMBL/GenBank/DDBJ databases">
        <title>FDA dAtabase for Regulatory Grade micrObial Sequences (FDA-ARGOS): Supporting development and validation of Infectious Disease Dx tests.</title>
        <authorList>
            <person name="Minogue T."/>
            <person name="Wolcott M."/>
            <person name="Wasieloski L."/>
            <person name="Aguilar W."/>
            <person name="Moore D."/>
            <person name="Tallon L."/>
            <person name="Sadzewicz L."/>
            <person name="Sengamalay N."/>
            <person name="Ott S."/>
            <person name="Godinez A."/>
            <person name="Nagaraj S."/>
            <person name="Nadendla S."/>
            <person name="Geyer C."/>
            <person name="Sichtig H."/>
        </authorList>
    </citation>
    <scope>NUCLEOTIDE SEQUENCE [LARGE SCALE GENOMIC DNA]</scope>
    <source>
        <strain evidence="2">FDAARGOS_289</strain>
    </source>
</reference>
<protein>
    <submittedName>
        <fullName evidence="1">Uncharacterized protein</fullName>
    </submittedName>
</protein>
<dbReference type="KEGG" id="bvc:CEP68_07810"/>
<dbReference type="EMBL" id="CP022048">
    <property type="protein sequence ID" value="ASE39419.1"/>
    <property type="molecule type" value="Genomic_DNA"/>
</dbReference>